<dbReference type="InterPro" id="IPR004176">
    <property type="entry name" value="Clp_R_N"/>
</dbReference>
<dbReference type="CDD" id="cd19499">
    <property type="entry name" value="RecA-like_ClpB_Hsp104-like"/>
    <property type="match status" value="1"/>
</dbReference>
<keyword evidence="5 10" id="KW-0067">ATP-binding</keyword>
<dbReference type="RefSeq" id="WP_036869554.1">
    <property type="nucleotide sequence ID" value="NZ_JRNJ01000050.1"/>
</dbReference>
<dbReference type="PROSITE" id="PS00870">
    <property type="entry name" value="CLPAB_1"/>
    <property type="match status" value="1"/>
</dbReference>
<dbReference type="Pfam" id="PF02861">
    <property type="entry name" value="Clp_N"/>
    <property type="match status" value="1"/>
</dbReference>
<comment type="caution">
    <text evidence="13">The sequence shown here is derived from an EMBL/GenBank/DDBJ whole genome shotgun (WGS) entry which is preliminary data.</text>
</comment>
<dbReference type="Pfam" id="PF10431">
    <property type="entry name" value="ClpB_D2-small"/>
    <property type="match status" value="1"/>
</dbReference>
<dbReference type="SMART" id="SM01086">
    <property type="entry name" value="ClpB_D2-small"/>
    <property type="match status" value="1"/>
</dbReference>
<organism evidence="13 14">
    <name type="scientific">Prevotella histicola JCM 15637 = DNF00424</name>
    <dbReference type="NCBI Taxonomy" id="1236504"/>
    <lineage>
        <taxon>Bacteria</taxon>
        <taxon>Pseudomonadati</taxon>
        <taxon>Bacteroidota</taxon>
        <taxon>Bacteroidia</taxon>
        <taxon>Bacteroidales</taxon>
        <taxon>Prevotellaceae</taxon>
        <taxon>Prevotella</taxon>
    </lineage>
</organism>
<protein>
    <recommendedName>
        <fullName evidence="2 11">Chaperone protein ClpB</fullName>
    </recommendedName>
</protein>
<evidence type="ECO:0000256" key="3">
    <source>
        <dbReference type="ARBA" id="ARBA00022737"/>
    </source>
</evidence>
<evidence type="ECO:0000256" key="5">
    <source>
        <dbReference type="ARBA" id="ARBA00022840"/>
    </source>
</evidence>
<dbReference type="GO" id="GO:0005737">
    <property type="term" value="C:cytoplasm"/>
    <property type="evidence" value="ECO:0007669"/>
    <property type="project" value="UniProtKB-SubCell"/>
</dbReference>
<dbReference type="Pfam" id="PF17871">
    <property type="entry name" value="AAA_lid_9"/>
    <property type="match status" value="1"/>
</dbReference>
<evidence type="ECO:0000313" key="14">
    <source>
        <dbReference type="Proteomes" id="UP000029533"/>
    </source>
</evidence>
<dbReference type="InterPro" id="IPR018368">
    <property type="entry name" value="ClpA/B_CS1"/>
</dbReference>
<dbReference type="PANTHER" id="PTHR11638:SF18">
    <property type="entry name" value="HEAT SHOCK PROTEIN 104"/>
    <property type="match status" value="1"/>
</dbReference>
<dbReference type="NCBIfam" id="TIGR03346">
    <property type="entry name" value="chaperone_ClpB"/>
    <property type="match status" value="1"/>
</dbReference>
<dbReference type="Gene3D" id="1.10.8.60">
    <property type="match status" value="1"/>
</dbReference>
<dbReference type="CDD" id="cd00009">
    <property type="entry name" value="AAA"/>
    <property type="match status" value="1"/>
</dbReference>
<evidence type="ECO:0000256" key="2">
    <source>
        <dbReference type="ARBA" id="ARBA00017574"/>
    </source>
</evidence>
<dbReference type="Pfam" id="PF00004">
    <property type="entry name" value="AAA"/>
    <property type="match status" value="1"/>
</dbReference>
<evidence type="ECO:0000256" key="10">
    <source>
        <dbReference type="RuleBase" id="RU004432"/>
    </source>
</evidence>
<dbReference type="Gene3D" id="3.40.50.300">
    <property type="entry name" value="P-loop containing nucleotide triphosphate hydrolases"/>
    <property type="match status" value="3"/>
</dbReference>
<evidence type="ECO:0000256" key="1">
    <source>
        <dbReference type="ARBA" id="ARBA00008675"/>
    </source>
</evidence>
<keyword evidence="7 10" id="KW-0143">Chaperone</keyword>
<dbReference type="EMBL" id="JRNJ01000050">
    <property type="protein sequence ID" value="KGF27997.1"/>
    <property type="molecule type" value="Genomic_DNA"/>
</dbReference>
<comment type="function">
    <text evidence="11">Part of a stress-induced multi-chaperone system, it is involved in the recovery of the cell from heat-induced damage, in cooperation with DnaK, DnaJ and GrpE.</text>
</comment>
<dbReference type="InterPro" id="IPR003593">
    <property type="entry name" value="AAA+_ATPase"/>
</dbReference>
<dbReference type="FunFam" id="3.40.50.300:FF:000120">
    <property type="entry name" value="ATP-dependent chaperone ClpB"/>
    <property type="match status" value="1"/>
</dbReference>
<dbReference type="GO" id="GO:0042026">
    <property type="term" value="P:protein refolding"/>
    <property type="evidence" value="ECO:0007669"/>
    <property type="project" value="UniProtKB-UniRule"/>
</dbReference>
<keyword evidence="6 11" id="KW-0175">Coiled coil</keyword>
<keyword evidence="13" id="KW-0378">Hydrolase</keyword>
<evidence type="ECO:0000259" key="12">
    <source>
        <dbReference type="PROSITE" id="PS51903"/>
    </source>
</evidence>
<dbReference type="SMART" id="SM00382">
    <property type="entry name" value="AAA"/>
    <property type="match status" value="2"/>
</dbReference>
<evidence type="ECO:0000313" key="13">
    <source>
        <dbReference type="EMBL" id="KGF27997.1"/>
    </source>
</evidence>
<accession>A0AAW3FGE4</accession>
<dbReference type="FunFam" id="3.40.50.300:FF:000010">
    <property type="entry name" value="Chaperone clpB 1, putative"/>
    <property type="match status" value="1"/>
</dbReference>
<comment type="subunit">
    <text evidence="8">Homohexamer. The oligomerization is ATP-dependent.</text>
</comment>
<dbReference type="InterPro" id="IPR003959">
    <property type="entry name" value="ATPase_AAA_core"/>
</dbReference>
<dbReference type="PANTHER" id="PTHR11638">
    <property type="entry name" value="ATP-DEPENDENT CLP PROTEASE"/>
    <property type="match status" value="1"/>
</dbReference>
<dbReference type="SUPFAM" id="SSF52540">
    <property type="entry name" value="P-loop containing nucleoside triphosphate hydrolases"/>
    <property type="match status" value="2"/>
</dbReference>
<evidence type="ECO:0000256" key="8">
    <source>
        <dbReference type="ARBA" id="ARBA00026057"/>
    </source>
</evidence>
<proteinExistence type="inferred from homology"/>
<evidence type="ECO:0000256" key="4">
    <source>
        <dbReference type="ARBA" id="ARBA00022741"/>
    </source>
</evidence>
<dbReference type="InterPro" id="IPR041546">
    <property type="entry name" value="ClpA/ClpB_AAA_lid"/>
</dbReference>
<comment type="subunit">
    <text evidence="11">Homohexamer; The oligomerization is ATP-dependent.</text>
</comment>
<keyword evidence="13" id="KW-0645">Protease</keyword>
<dbReference type="InterPro" id="IPR028299">
    <property type="entry name" value="ClpA/B_CS2"/>
</dbReference>
<dbReference type="AlphaFoldDB" id="A0AAW3FGE4"/>
<reference evidence="13 14" key="1">
    <citation type="submission" date="2014-07" db="EMBL/GenBank/DDBJ databases">
        <authorList>
            <person name="McCorrison J."/>
            <person name="Sanka R."/>
            <person name="Torralba M."/>
            <person name="Gillis M."/>
            <person name="Haft D.H."/>
            <person name="Methe B."/>
            <person name="Sutton G."/>
            <person name="Nelson K.E."/>
        </authorList>
    </citation>
    <scope>NUCLEOTIDE SEQUENCE [LARGE SCALE GENOMIC DNA]</scope>
    <source>
        <strain evidence="13 14">DNF00424</strain>
    </source>
</reference>
<keyword evidence="11" id="KW-0346">Stress response</keyword>
<sequence length="864" mass="97338">MTFDKFTIKAQEAVQSAVNTAQRNGQQTIEPLHLLAGVMDKGKDVVSYVFQKLGVNIQTVESAIGNEIAHLPKVSGGGEPYFSSESNQVMQRTMDISQKFGDEFVSIEPMLLALLAVNSTASRILKDAGCSEQEMTAAINDLRQGQKVQTQSGDENYQSLEKFARNLIEDARAGKLDPVIGRDEEIRRVLQILSRRTKNNPILIGEPGTGKTAIVEGLAERIVRGDVPENLKDKQLYSLDMGALLAGAKYKGEFEERLKSVINEVMKSEGNIILFIDEIHTLVGAGGGEGAMDAANILKPALARGELRAIGATTLNEYQKYFEKDKALERRFQTVMVDEPDELDAISILRGLKERYENHHKVRIQDDACIAAVKLSERYISDRFLPDKAIDLMDEAAAKLRMERDSVPEELDEITRRLKQLEIEREAIKRENDTEKIKQLDKDIADLKEQEHSFRAKWEGERGLVNKIQQDKQEIENLKYEADRAEREGNYERVAEIRYSKLKELQDDIKNIQKQLQATQGGDAMVREEVTADDIAEVVSRWTGIPVTRMLQSEKDKLLHLEDELHKRVIGQDEAITAVADAVRRSRAGLQDPKKPIASFIFLGTTGTGKTELAKALADYLFNDESMLTRIDMSEYQEKFSVSRLIGAPPGYVGYDEGGQLTEAVRRKPYSVVLFDEIEKAHPDVFNILLQVLDDGRLTDNKGRTVNFKNTIIIMTSNLGSQFIQQEFEKLNDTNHEEVISKAKTTVMDMLKKTIRPEFLNRIDETIMFLPLTKEQIGGVVRLQLERVKEILRAQGVDLQWTDPAIDYLAEVGYDPEFGARPVKRAIQRYVLNDLSKSLLSGSVNSEKPVIIDCFGDGLVFRNK</sequence>
<dbReference type="InterPro" id="IPR019489">
    <property type="entry name" value="Clp_ATPase_C"/>
</dbReference>
<dbReference type="InterPro" id="IPR017730">
    <property type="entry name" value="Chaperonin_ClpB"/>
</dbReference>
<dbReference type="GO" id="GO:0008233">
    <property type="term" value="F:peptidase activity"/>
    <property type="evidence" value="ECO:0007669"/>
    <property type="project" value="UniProtKB-KW"/>
</dbReference>
<dbReference type="PRINTS" id="PR00300">
    <property type="entry name" value="CLPPROTEASEA"/>
</dbReference>
<keyword evidence="11" id="KW-0963">Cytoplasm</keyword>
<dbReference type="PROSITE" id="PS51903">
    <property type="entry name" value="CLP_R"/>
    <property type="match status" value="1"/>
</dbReference>
<dbReference type="SUPFAM" id="SSF81923">
    <property type="entry name" value="Double Clp-N motif"/>
    <property type="match status" value="1"/>
</dbReference>
<dbReference type="Gene3D" id="1.10.1780.10">
    <property type="entry name" value="Clp, N-terminal domain"/>
    <property type="match status" value="1"/>
</dbReference>
<dbReference type="InterPro" id="IPR036628">
    <property type="entry name" value="Clp_N_dom_sf"/>
</dbReference>
<feature type="domain" description="Clp R" evidence="12">
    <location>
        <begin position="3"/>
        <end position="145"/>
    </location>
</feature>
<evidence type="ECO:0000256" key="7">
    <source>
        <dbReference type="ARBA" id="ARBA00023186"/>
    </source>
</evidence>
<gene>
    <name evidence="11" type="primary">clpB</name>
    <name evidence="13" type="ORF">HMPREF2132_04665</name>
</gene>
<dbReference type="InterPro" id="IPR027417">
    <property type="entry name" value="P-loop_NTPase"/>
</dbReference>
<evidence type="ECO:0000256" key="9">
    <source>
        <dbReference type="PROSITE-ProRule" id="PRU01251"/>
    </source>
</evidence>
<dbReference type="InterPro" id="IPR050130">
    <property type="entry name" value="ClpA_ClpB"/>
</dbReference>
<keyword evidence="4 10" id="KW-0547">Nucleotide-binding</keyword>
<dbReference type="InterPro" id="IPR001270">
    <property type="entry name" value="ClpA/B"/>
</dbReference>
<evidence type="ECO:0000256" key="6">
    <source>
        <dbReference type="ARBA" id="ARBA00023054"/>
    </source>
</evidence>
<dbReference type="GO" id="GO:0005524">
    <property type="term" value="F:ATP binding"/>
    <property type="evidence" value="ECO:0007669"/>
    <property type="project" value="UniProtKB-UniRule"/>
</dbReference>
<comment type="subcellular location">
    <subcellularLocation>
        <location evidence="11">Cytoplasm</location>
    </subcellularLocation>
</comment>
<comment type="similarity">
    <text evidence="1 10">Belongs to the ClpA/ClpB family.</text>
</comment>
<dbReference type="Proteomes" id="UP000029533">
    <property type="component" value="Unassembled WGS sequence"/>
</dbReference>
<dbReference type="GO" id="GO:0016887">
    <property type="term" value="F:ATP hydrolysis activity"/>
    <property type="evidence" value="ECO:0007669"/>
    <property type="project" value="InterPro"/>
</dbReference>
<dbReference type="GO" id="GO:0006508">
    <property type="term" value="P:proteolysis"/>
    <property type="evidence" value="ECO:0007669"/>
    <property type="project" value="UniProtKB-KW"/>
</dbReference>
<keyword evidence="3 9" id="KW-0677">Repeat</keyword>
<name>A0AAW3FGE4_9BACT</name>
<evidence type="ECO:0000256" key="11">
    <source>
        <dbReference type="RuleBase" id="RU362034"/>
    </source>
</evidence>
<dbReference type="PROSITE" id="PS00871">
    <property type="entry name" value="CLPAB_2"/>
    <property type="match status" value="1"/>
</dbReference>
<dbReference type="Pfam" id="PF07724">
    <property type="entry name" value="AAA_2"/>
    <property type="match status" value="1"/>
</dbReference>
<dbReference type="FunFam" id="3.40.50.300:FF:000025">
    <property type="entry name" value="ATP-dependent Clp protease subunit"/>
    <property type="match status" value="1"/>
</dbReference>
<dbReference type="GO" id="GO:0034605">
    <property type="term" value="P:cellular response to heat"/>
    <property type="evidence" value="ECO:0007669"/>
    <property type="project" value="TreeGrafter"/>
</dbReference>
<feature type="coiled-coil region" evidence="11">
    <location>
        <begin position="404"/>
        <end position="522"/>
    </location>
</feature>